<reference evidence="3 4" key="1">
    <citation type="journal article" date="2013" name="Int. J. Syst. Evol. Microbiol.">
        <title>Ilumatobacter nonamiense sp. nov. and Ilumatobacter coccineum sp. nov., isolated from seashore sand.</title>
        <authorList>
            <person name="Matsumoto A."/>
            <person name="Kasai H."/>
            <person name="Matsuo Y."/>
            <person name="Shizuri Y."/>
            <person name="Ichikawa N."/>
            <person name="Fujita N."/>
            <person name="Omura S."/>
            <person name="Takahashi Y."/>
        </authorList>
    </citation>
    <scope>NUCLEOTIDE SEQUENCE [LARGE SCALE GENOMIC DNA]</scope>
    <source>
        <strain evidence="4">NBRC 103263 / KCTC 29153 / YM16-304</strain>
    </source>
</reference>
<dbReference type="InterPro" id="IPR035919">
    <property type="entry name" value="EAL_sf"/>
</dbReference>
<protein>
    <recommendedName>
        <fullName evidence="5">Signaling protein</fullName>
    </recommendedName>
</protein>
<keyword evidence="4" id="KW-1185">Reference proteome</keyword>
<dbReference type="InterPro" id="IPR029016">
    <property type="entry name" value="GAF-like_dom_sf"/>
</dbReference>
<dbReference type="InterPro" id="IPR003018">
    <property type="entry name" value="GAF"/>
</dbReference>
<sequence>MSNPQVDDESLEEERVAVVERIGLLGTPREAAFDEIVAHLAAALEVPMAAFSLVNKHHEWAKSSYGFDRTLMNREVAFCDRVVTNDETIVIADTLRTEPYRSNQYVTSEPHLRSYVGVPVHASGLAIGTLCVLDVEPREFTAQQLDTIEFLARQIEHLVDLHARRRAEAPPHVDVVTLAANDIAIGAPFASTVAGFDRVTYLYDDETLAFVDVNDLAVERYGYSREQFLSMSLLEIRPDNDERAIVEAMVRNTGNEIYAGDRSFQHQRSDGELIDVKIVSVPTVHRGRPSHLVVVTDVTAQLFLHDAIKHAADSDGLTGLANRREFVRLLGTQLKVSPTDSVAVSFIDLDRFKLVNDSMGHDTGDALLGAAAARIREQTPTALLLARLGGDEFAVLNHVSDASVAFEQAQRIRESLERPFQLKGYELVVSASIGVAVSEPDSTAQGLLSQADAAMYAAKEAGRNGCVVFDQALRDRTAEWAQVQRDLGRAIDDGQFELHLQRIHRPGREAEGAIAYEALARWKHPERGVLAPGSFIGVAEESGLIVQLGTHLLKIGAAHAAALDAPVCVNVSARQFNRALVDDVEQLIDLHRLRPGQLVIEITESAVIDAAYAQTVLHGLRRAGAQIWIDDFGTGFSSLARLSSLTVDGLKLDRRFVHDLDSERGWGIATAITGIARALDIIIVAEGVETERQLERVRELGCHAVQGYHLGHPEPAEHEIERLAAEPHRQLAGSHQR</sequence>
<dbReference type="Gene3D" id="3.30.70.270">
    <property type="match status" value="1"/>
</dbReference>
<dbReference type="InterPro" id="IPR001633">
    <property type="entry name" value="EAL_dom"/>
</dbReference>
<dbReference type="InterPro" id="IPR000160">
    <property type="entry name" value="GGDEF_dom"/>
</dbReference>
<proteinExistence type="predicted"/>
<dbReference type="Pfam" id="PF00990">
    <property type="entry name" value="GGDEF"/>
    <property type="match status" value="1"/>
</dbReference>
<dbReference type="Pfam" id="PF01590">
    <property type="entry name" value="GAF"/>
    <property type="match status" value="1"/>
</dbReference>
<dbReference type="KEGG" id="aym:YM304_17440"/>
<dbReference type="SUPFAM" id="SSF55781">
    <property type="entry name" value="GAF domain-like"/>
    <property type="match status" value="1"/>
</dbReference>
<dbReference type="EMBL" id="AP012057">
    <property type="protein sequence ID" value="BAN02058.1"/>
    <property type="molecule type" value="Genomic_DNA"/>
</dbReference>
<dbReference type="Pfam" id="PF00563">
    <property type="entry name" value="EAL"/>
    <property type="match status" value="1"/>
</dbReference>
<dbReference type="PANTHER" id="PTHR44757:SF2">
    <property type="entry name" value="BIOFILM ARCHITECTURE MAINTENANCE PROTEIN MBAA"/>
    <property type="match status" value="1"/>
</dbReference>
<dbReference type="SMART" id="SM00267">
    <property type="entry name" value="GGDEF"/>
    <property type="match status" value="1"/>
</dbReference>
<dbReference type="CDD" id="cd00130">
    <property type="entry name" value="PAS"/>
    <property type="match status" value="1"/>
</dbReference>
<dbReference type="PROSITE" id="PS50883">
    <property type="entry name" value="EAL"/>
    <property type="match status" value="1"/>
</dbReference>
<dbReference type="SMART" id="SM00065">
    <property type="entry name" value="GAF"/>
    <property type="match status" value="1"/>
</dbReference>
<feature type="domain" description="EAL" evidence="1">
    <location>
        <begin position="480"/>
        <end position="727"/>
    </location>
</feature>
<dbReference type="InterPro" id="IPR052155">
    <property type="entry name" value="Biofilm_reg_signaling"/>
</dbReference>
<dbReference type="PROSITE" id="PS50887">
    <property type="entry name" value="GGDEF"/>
    <property type="match status" value="1"/>
</dbReference>
<name>A0A6C7EBN9_ILUCY</name>
<gene>
    <name evidence="3" type="ORF">YM304_17440</name>
</gene>
<dbReference type="PANTHER" id="PTHR44757">
    <property type="entry name" value="DIGUANYLATE CYCLASE DGCP"/>
    <property type="match status" value="1"/>
</dbReference>
<dbReference type="InterPro" id="IPR043128">
    <property type="entry name" value="Rev_trsase/Diguanyl_cyclase"/>
</dbReference>
<dbReference type="RefSeq" id="WP_015441305.1">
    <property type="nucleotide sequence ID" value="NC_020520.1"/>
</dbReference>
<dbReference type="InterPro" id="IPR000014">
    <property type="entry name" value="PAS"/>
</dbReference>
<dbReference type="Gene3D" id="3.30.450.40">
    <property type="match status" value="1"/>
</dbReference>
<dbReference type="SMART" id="SM00052">
    <property type="entry name" value="EAL"/>
    <property type="match status" value="1"/>
</dbReference>
<dbReference type="InterPro" id="IPR029787">
    <property type="entry name" value="Nucleotide_cyclase"/>
</dbReference>
<dbReference type="CDD" id="cd01949">
    <property type="entry name" value="GGDEF"/>
    <property type="match status" value="1"/>
</dbReference>
<dbReference type="SUPFAM" id="SSF55785">
    <property type="entry name" value="PYP-like sensor domain (PAS domain)"/>
    <property type="match status" value="1"/>
</dbReference>
<dbReference type="SUPFAM" id="SSF141868">
    <property type="entry name" value="EAL domain-like"/>
    <property type="match status" value="1"/>
</dbReference>
<dbReference type="Gene3D" id="3.30.450.20">
    <property type="entry name" value="PAS domain"/>
    <property type="match status" value="1"/>
</dbReference>
<dbReference type="AlphaFoldDB" id="A0A6C7EBN9"/>
<dbReference type="Gene3D" id="3.20.20.450">
    <property type="entry name" value="EAL domain"/>
    <property type="match status" value="1"/>
</dbReference>
<dbReference type="NCBIfam" id="TIGR00229">
    <property type="entry name" value="sensory_box"/>
    <property type="match status" value="1"/>
</dbReference>
<evidence type="ECO:0000313" key="4">
    <source>
        <dbReference type="Proteomes" id="UP000011863"/>
    </source>
</evidence>
<evidence type="ECO:0008006" key="5">
    <source>
        <dbReference type="Google" id="ProtNLM"/>
    </source>
</evidence>
<dbReference type="CDD" id="cd01948">
    <property type="entry name" value="EAL"/>
    <property type="match status" value="1"/>
</dbReference>
<accession>A0A6C7EBN9</accession>
<evidence type="ECO:0000313" key="3">
    <source>
        <dbReference type="EMBL" id="BAN02058.1"/>
    </source>
</evidence>
<organism evidence="3 4">
    <name type="scientific">Ilumatobacter coccineus (strain NBRC 103263 / KCTC 29153 / YM16-304)</name>
    <dbReference type="NCBI Taxonomy" id="1313172"/>
    <lineage>
        <taxon>Bacteria</taxon>
        <taxon>Bacillati</taxon>
        <taxon>Actinomycetota</taxon>
        <taxon>Acidimicrobiia</taxon>
        <taxon>Acidimicrobiales</taxon>
        <taxon>Ilumatobacteraceae</taxon>
        <taxon>Ilumatobacter</taxon>
    </lineage>
</organism>
<dbReference type="NCBIfam" id="TIGR00254">
    <property type="entry name" value="GGDEF"/>
    <property type="match status" value="1"/>
</dbReference>
<evidence type="ECO:0000259" key="1">
    <source>
        <dbReference type="PROSITE" id="PS50883"/>
    </source>
</evidence>
<dbReference type="Proteomes" id="UP000011863">
    <property type="component" value="Chromosome"/>
</dbReference>
<feature type="domain" description="GGDEF" evidence="2">
    <location>
        <begin position="340"/>
        <end position="471"/>
    </location>
</feature>
<dbReference type="InterPro" id="IPR035965">
    <property type="entry name" value="PAS-like_dom_sf"/>
</dbReference>
<evidence type="ECO:0000259" key="2">
    <source>
        <dbReference type="PROSITE" id="PS50887"/>
    </source>
</evidence>
<dbReference type="Pfam" id="PF13426">
    <property type="entry name" value="PAS_9"/>
    <property type="match status" value="1"/>
</dbReference>
<dbReference type="SUPFAM" id="SSF55073">
    <property type="entry name" value="Nucleotide cyclase"/>
    <property type="match status" value="1"/>
</dbReference>